<reference evidence="2" key="1">
    <citation type="submission" date="2023-02" db="EMBL/GenBank/DDBJ databases">
        <title>Actinomadura rubrobrunea NBRC 14622.</title>
        <authorList>
            <person name="Ichikawa N."/>
            <person name="Sato H."/>
            <person name="Tonouchi N."/>
        </authorList>
    </citation>
    <scope>NUCLEOTIDE SEQUENCE</scope>
    <source>
        <strain evidence="2">NBRC 14622</strain>
    </source>
</reference>
<gene>
    <name evidence="2" type="ORF">Arub01_45640</name>
</gene>
<dbReference type="Proteomes" id="UP001165124">
    <property type="component" value="Unassembled WGS sequence"/>
</dbReference>
<organism evidence="2 3">
    <name type="scientific">Actinomadura rubrobrunea</name>
    <dbReference type="NCBI Taxonomy" id="115335"/>
    <lineage>
        <taxon>Bacteria</taxon>
        <taxon>Bacillati</taxon>
        <taxon>Actinomycetota</taxon>
        <taxon>Actinomycetes</taxon>
        <taxon>Streptosporangiales</taxon>
        <taxon>Thermomonosporaceae</taxon>
        <taxon>Actinomadura</taxon>
    </lineage>
</organism>
<feature type="region of interest" description="Disordered" evidence="1">
    <location>
        <begin position="1"/>
        <end position="26"/>
    </location>
</feature>
<sequence>MRHLRAPPSGRPEAADGAVGERAVGDGGAVDAGAMIAGASAAPLAVGGATVGSRVDDAASVPQPLTTAHSASTTACGALARIAPPR</sequence>
<protein>
    <submittedName>
        <fullName evidence="2">Uncharacterized protein</fullName>
    </submittedName>
</protein>
<name>A0A9W6UZ27_9ACTN</name>
<keyword evidence="3" id="KW-1185">Reference proteome</keyword>
<dbReference type="EMBL" id="BSRZ01000014">
    <property type="protein sequence ID" value="GLW66320.1"/>
    <property type="molecule type" value="Genomic_DNA"/>
</dbReference>
<dbReference type="AlphaFoldDB" id="A0A9W6UZ27"/>
<proteinExistence type="predicted"/>
<comment type="caution">
    <text evidence="2">The sequence shown here is derived from an EMBL/GenBank/DDBJ whole genome shotgun (WGS) entry which is preliminary data.</text>
</comment>
<evidence type="ECO:0000313" key="2">
    <source>
        <dbReference type="EMBL" id="GLW66320.1"/>
    </source>
</evidence>
<evidence type="ECO:0000256" key="1">
    <source>
        <dbReference type="SAM" id="MobiDB-lite"/>
    </source>
</evidence>
<evidence type="ECO:0000313" key="3">
    <source>
        <dbReference type="Proteomes" id="UP001165124"/>
    </source>
</evidence>
<accession>A0A9W6UZ27</accession>